<name>A0ABX3K2M0_9BACL</name>
<evidence type="ECO:0000313" key="2">
    <source>
        <dbReference type="Proteomes" id="UP000189059"/>
    </source>
</evidence>
<evidence type="ECO:0000313" key="1">
    <source>
        <dbReference type="EMBL" id="OOC63671.1"/>
    </source>
</evidence>
<dbReference type="Proteomes" id="UP000189059">
    <property type="component" value="Unassembled WGS sequence"/>
</dbReference>
<sequence>MLKLIDFESDFEEYVSFDDYVPVSVEWKNPKEKYKHPTIFWRIGDLSKSMFEIGIDSKIGAIRSLTLLLSVENSIRDETISIKTLSEVQPILDISSFETNYIDCKHNFSLEILNNAVKIVFCEQESVRLLKSRHCLFHFSHNDELLGISIINLSRMDLDKLKTSLSI</sequence>
<reference evidence="1 2" key="1">
    <citation type="submission" date="2016-12" db="EMBL/GenBank/DDBJ databases">
        <title>Genome sequencing and description of Paenibacillus sp. nov. from high altitude lake in the Indian Trans- Himalayas.</title>
        <authorList>
            <person name="Kiran S."/>
            <person name="Swarnkar M.K."/>
            <person name="Rana A."/>
            <person name="Tewari R."/>
            <person name="Gulati A."/>
        </authorList>
    </citation>
    <scope>NUCLEOTIDE SEQUENCE [LARGE SCALE GENOMIC DNA]</scope>
    <source>
        <strain evidence="1 2">IHBB 9951</strain>
    </source>
</reference>
<protein>
    <submittedName>
        <fullName evidence="1">Uncharacterized protein</fullName>
    </submittedName>
</protein>
<organism evidence="1 2">
    <name type="scientific">Paenibacillus ihbetae</name>
    <dbReference type="NCBI Taxonomy" id="1870820"/>
    <lineage>
        <taxon>Bacteria</taxon>
        <taxon>Bacillati</taxon>
        <taxon>Bacillota</taxon>
        <taxon>Bacilli</taxon>
        <taxon>Bacillales</taxon>
        <taxon>Paenibacillaceae</taxon>
        <taxon>Paenibacillus</taxon>
    </lineage>
</organism>
<proteinExistence type="predicted"/>
<gene>
    <name evidence="1" type="ORF">BBD40_18545</name>
</gene>
<accession>A0ABX3K2M0</accession>
<dbReference type="RefSeq" id="WP_077568334.1">
    <property type="nucleotide sequence ID" value="NZ_MRVI01000001.1"/>
</dbReference>
<comment type="caution">
    <text evidence="1">The sequence shown here is derived from an EMBL/GenBank/DDBJ whole genome shotgun (WGS) entry which is preliminary data.</text>
</comment>
<dbReference type="EMBL" id="MRVI01000001">
    <property type="protein sequence ID" value="OOC63671.1"/>
    <property type="molecule type" value="Genomic_DNA"/>
</dbReference>
<keyword evidence="2" id="KW-1185">Reference proteome</keyword>